<dbReference type="Proteomes" id="UP001549047">
    <property type="component" value="Unassembled WGS sequence"/>
</dbReference>
<evidence type="ECO:0000313" key="6">
    <source>
        <dbReference type="EMBL" id="MET3612567.1"/>
    </source>
</evidence>
<gene>
    <name evidence="6" type="ORF">ABID16_000872</name>
</gene>
<dbReference type="Gene3D" id="1.10.10.10">
    <property type="entry name" value="Winged helix-like DNA-binding domain superfamily/Winged helix DNA-binding domain"/>
    <property type="match status" value="1"/>
</dbReference>
<evidence type="ECO:0000313" key="7">
    <source>
        <dbReference type="Proteomes" id="UP001549047"/>
    </source>
</evidence>
<dbReference type="Pfam" id="PF03466">
    <property type="entry name" value="LysR_substrate"/>
    <property type="match status" value="1"/>
</dbReference>
<feature type="domain" description="HTH lysR-type" evidence="5">
    <location>
        <begin position="11"/>
        <end position="60"/>
    </location>
</feature>
<organism evidence="6 7">
    <name type="scientific">Rhizobium aquaticum</name>
    <dbReference type="NCBI Taxonomy" id="1549636"/>
    <lineage>
        <taxon>Bacteria</taxon>
        <taxon>Pseudomonadati</taxon>
        <taxon>Pseudomonadota</taxon>
        <taxon>Alphaproteobacteria</taxon>
        <taxon>Hyphomicrobiales</taxon>
        <taxon>Rhizobiaceae</taxon>
        <taxon>Rhizobium/Agrobacterium group</taxon>
        <taxon>Rhizobium</taxon>
    </lineage>
</organism>
<keyword evidence="4" id="KW-0804">Transcription</keyword>
<keyword evidence="3 6" id="KW-0238">DNA-binding</keyword>
<evidence type="ECO:0000256" key="1">
    <source>
        <dbReference type="ARBA" id="ARBA00009437"/>
    </source>
</evidence>
<evidence type="ECO:0000256" key="4">
    <source>
        <dbReference type="ARBA" id="ARBA00023163"/>
    </source>
</evidence>
<dbReference type="InterPro" id="IPR000847">
    <property type="entry name" value="LysR_HTH_N"/>
</dbReference>
<evidence type="ECO:0000256" key="2">
    <source>
        <dbReference type="ARBA" id="ARBA00023015"/>
    </source>
</evidence>
<sequence length="306" mass="33416">MSLISPAALLFDEVARLGSIRKAAEHLNVSPSALNRRILNLEEDYGLKLFERLPRGVRLTAAGEVLIADIRKWKADQERSKVRLQQLQGLRRGHVSVGLMECLAGDFARTLFNDIQARFRQFTLDIFVGGTALITEKILNSELDLAVCFNVPDRHNIHKLKVVEAPSGVIVSKEHPLAGRSNVPLSECINYPFILPDFSIAARRLIDSALGASGVQTVPSLVTNSTGLMKRLIADNRHIAFLNAGNLMDQQRDAGLEFIPLAGRLLAPEELSLITRSSQGLSSATSAVVDLIKAQMDSLPIAPKSA</sequence>
<accession>A0ABV2IVQ6</accession>
<evidence type="ECO:0000259" key="5">
    <source>
        <dbReference type="PROSITE" id="PS50931"/>
    </source>
</evidence>
<dbReference type="PROSITE" id="PS50931">
    <property type="entry name" value="HTH_LYSR"/>
    <property type="match status" value="1"/>
</dbReference>
<dbReference type="InterPro" id="IPR005119">
    <property type="entry name" value="LysR_subst-bd"/>
</dbReference>
<reference evidence="6 7" key="1">
    <citation type="submission" date="2024-06" db="EMBL/GenBank/DDBJ databases">
        <title>Genomic Encyclopedia of Type Strains, Phase IV (KMG-IV): sequencing the most valuable type-strain genomes for metagenomic binning, comparative biology and taxonomic classification.</title>
        <authorList>
            <person name="Goeker M."/>
        </authorList>
    </citation>
    <scope>NUCLEOTIDE SEQUENCE [LARGE SCALE GENOMIC DNA]</scope>
    <source>
        <strain evidence="6 7">DSM 29780</strain>
    </source>
</reference>
<protein>
    <submittedName>
        <fullName evidence="6">DNA-binding transcriptional LysR family regulator</fullName>
    </submittedName>
</protein>
<dbReference type="SUPFAM" id="SSF53850">
    <property type="entry name" value="Periplasmic binding protein-like II"/>
    <property type="match status" value="1"/>
</dbReference>
<keyword evidence="2" id="KW-0805">Transcription regulation</keyword>
<evidence type="ECO:0000256" key="3">
    <source>
        <dbReference type="ARBA" id="ARBA00023125"/>
    </source>
</evidence>
<dbReference type="Pfam" id="PF00126">
    <property type="entry name" value="HTH_1"/>
    <property type="match status" value="1"/>
</dbReference>
<dbReference type="Gene3D" id="3.40.190.290">
    <property type="match status" value="1"/>
</dbReference>
<dbReference type="SUPFAM" id="SSF46785">
    <property type="entry name" value="Winged helix' DNA-binding domain"/>
    <property type="match status" value="1"/>
</dbReference>
<proteinExistence type="inferred from homology"/>
<comment type="similarity">
    <text evidence="1">Belongs to the LysR transcriptional regulatory family.</text>
</comment>
<comment type="caution">
    <text evidence="6">The sequence shown here is derived from an EMBL/GenBank/DDBJ whole genome shotgun (WGS) entry which is preliminary data.</text>
</comment>
<dbReference type="PANTHER" id="PTHR30419">
    <property type="entry name" value="HTH-TYPE TRANSCRIPTIONAL REGULATOR YBHD"/>
    <property type="match status" value="1"/>
</dbReference>
<dbReference type="EMBL" id="JBEPMB010000001">
    <property type="protein sequence ID" value="MET3612567.1"/>
    <property type="molecule type" value="Genomic_DNA"/>
</dbReference>
<dbReference type="GO" id="GO:0003677">
    <property type="term" value="F:DNA binding"/>
    <property type="evidence" value="ECO:0007669"/>
    <property type="project" value="UniProtKB-KW"/>
</dbReference>
<dbReference type="PANTHER" id="PTHR30419:SF8">
    <property type="entry name" value="NITROGEN ASSIMILATION TRANSCRIPTIONAL ACTIVATOR-RELATED"/>
    <property type="match status" value="1"/>
</dbReference>
<dbReference type="InterPro" id="IPR050950">
    <property type="entry name" value="HTH-type_LysR_regulators"/>
</dbReference>
<dbReference type="InterPro" id="IPR036390">
    <property type="entry name" value="WH_DNA-bd_sf"/>
</dbReference>
<dbReference type="InterPro" id="IPR036388">
    <property type="entry name" value="WH-like_DNA-bd_sf"/>
</dbReference>
<keyword evidence="7" id="KW-1185">Reference proteome</keyword>
<name>A0ABV2IVQ6_9HYPH</name>
<dbReference type="RefSeq" id="WP_354555131.1">
    <property type="nucleotide sequence ID" value="NZ_JBEPMB010000001.1"/>
</dbReference>